<evidence type="ECO:0000256" key="1">
    <source>
        <dbReference type="SAM" id="MobiDB-lite"/>
    </source>
</evidence>
<dbReference type="PANTHER" id="PTHR12419">
    <property type="entry name" value="OTU DOMAIN CONTAINING PROTEIN"/>
    <property type="match status" value="1"/>
</dbReference>
<feature type="compositionally biased region" description="Basic and acidic residues" evidence="1">
    <location>
        <begin position="170"/>
        <end position="189"/>
    </location>
</feature>
<dbReference type="GO" id="GO:0016579">
    <property type="term" value="P:protein deubiquitination"/>
    <property type="evidence" value="ECO:0007669"/>
    <property type="project" value="TreeGrafter"/>
</dbReference>
<name>A0A4V6EU36_9BASI</name>
<gene>
    <name evidence="3" type="ORF">EX895_001570</name>
</gene>
<proteinExistence type="predicted"/>
<dbReference type="InterPro" id="IPR038765">
    <property type="entry name" value="Papain-like_cys_pep_sf"/>
</dbReference>
<sequence length="369" mass="39793">MPKKGKKGSRPAAQHNDSLRKDIEVNQDVPEVGVIDPFVDDDGFDIADELLAALDARDAQEAAASDSKQPIPAASAASDTNAGTQHQGLRGAGERLMNGLRHHNNHSDHDASPASDPDSAAAAGTGPNTGRRSSIRKLFGSSSKSPERPPLENAAPKKKASRQQQRKDRKAAEVAEMRRQAEEEVKLGAGKPDEAAIERQGISAMCAALGVSMHEITPDGHCLYAAVADQLNLRKKLNPPTDYKAARRATAQEMRTHPDEYKPFISDSDEHMAGIVNKEAGTLNSEQAQEKYFLDYCSAVENTGVWGGQPEILALSRAFGTQINVVQAGVPVLKVGEGEYEGEPLYISYHRKMYGLGEHYNSLRPAPTA</sequence>
<accession>A0A4V6EU36</accession>
<feature type="compositionally biased region" description="Polar residues" evidence="1">
    <location>
        <begin position="77"/>
        <end position="87"/>
    </location>
</feature>
<dbReference type="KEGG" id="sgra:EX895_001570"/>
<dbReference type="Pfam" id="PF02338">
    <property type="entry name" value="OTU"/>
    <property type="match status" value="1"/>
</dbReference>
<keyword evidence="4" id="KW-1185">Reference proteome</keyword>
<dbReference type="PANTHER" id="PTHR12419:SF7">
    <property type="entry name" value="OTU DOMAIN-CONTAINING PROTEIN 3"/>
    <property type="match status" value="1"/>
</dbReference>
<protein>
    <recommendedName>
        <fullName evidence="2">OTU domain-containing protein</fullName>
    </recommendedName>
</protein>
<organism evidence="3 4">
    <name type="scientific">Sporisorium graminicola</name>
    <dbReference type="NCBI Taxonomy" id="280036"/>
    <lineage>
        <taxon>Eukaryota</taxon>
        <taxon>Fungi</taxon>
        <taxon>Dikarya</taxon>
        <taxon>Basidiomycota</taxon>
        <taxon>Ustilaginomycotina</taxon>
        <taxon>Ustilaginomycetes</taxon>
        <taxon>Ustilaginales</taxon>
        <taxon>Ustilaginaceae</taxon>
        <taxon>Sporisorium</taxon>
    </lineage>
</organism>
<dbReference type="GO" id="GO:0004843">
    <property type="term" value="F:cysteine-type deubiquitinase activity"/>
    <property type="evidence" value="ECO:0007669"/>
    <property type="project" value="TreeGrafter"/>
</dbReference>
<dbReference type="RefSeq" id="XP_029741024.1">
    <property type="nucleotide sequence ID" value="XM_029882169.1"/>
</dbReference>
<feature type="region of interest" description="Disordered" evidence="1">
    <location>
        <begin position="58"/>
        <end position="189"/>
    </location>
</feature>
<dbReference type="CDD" id="cd22748">
    <property type="entry name" value="OTU_OTUD6-like"/>
    <property type="match status" value="1"/>
</dbReference>
<dbReference type="GeneID" id="40724465"/>
<feature type="region of interest" description="Disordered" evidence="1">
    <location>
        <begin position="1"/>
        <end position="37"/>
    </location>
</feature>
<comment type="caution">
    <text evidence="3">The sequence shown here is derived from an EMBL/GenBank/DDBJ whole genome shotgun (WGS) entry which is preliminary data.</text>
</comment>
<evidence type="ECO:0000313" key="4">
    <source>
        <dbReference type="Proteomes" id="UP000306050"/>
    </source>
</evidence>
<dbReference type="AlphaFoldDB" id="A0A4V6EU36"/>
<reference evidence="3 4" key="1">
    <citation type="submission" date="2019-05" db="EMBL/GenBank/DDBJ databases">
        <title>Sporisorium graminicola CBS 10092 draft sequencing and annotation.</title>
        <authorList>
            <person name="Solano-Gonzalez S."/>
            <person name="Caddick M.X."/>
            <person name="Darby A."/>
        </authorList>
    </citation>
    <scope>NUCLEOTIDE SEQUENCE [LARGE SCALE GENOMIC DNA]</scope>
    <source>
        <strain evidence="3 4">CBS 10092</strain>
    </source>
</reference>
<dbReference type="Gene3D" id="3.90.70.80">
    <property type="match status" value="1"/>
</dbReference>
<dbReference type="SUPFAM" id="SSF54001">
    <property type="entry name" value="Cysteine proteinases"/>
    <property type="match status" value="1"/>
</dbReference>
<evidence type="ECO:0000313" key="3">
    <source>
        <dbReference type="EMBL" id="TKY89039.1"/>
    </source>
</evidence>
<evidence type="ECO:0000259" key="2">
    <source>
        <dbReference type="PROSITE" id="PS50802"/>
    </source>
</evidence>
<dbReference type="EMBL" id="SRRM01000005">
    <property type="protein sequence ID" value="TKY89039.1"/>
    <property type="molecule type" value="Genomic_DNA"/>
</dbReference>
<feature type="compositionally biased region" description="Low complexity" evidence="1">
    <location>
        <begin position="112"/>
        <end position="123"/>
    </location>
</feature>
<feature type="domain" description="OTU" evidence="2">
    <location>
        <begin position="211"/>
        <end position="366"/>
    </location>
</feature>
<dbReference type="InterPro" id="IPR003323">
    <property type="entry name" value="OTU_dom"/>
</dbReference>
<dbReference type="PROSITE" id="PS50802">
    <property type="entry name" value="OTU"/>
    <property type="match status" value="1"/>
</dbReference>
<dbReference type="OrthoDB" id="415023at2759"/>
<dbReference type="Proteomes" id="UP000306050">
    <property type="component" value="Chromosome SGRAM_12"/>
</dbReference>
<dbReference type="InterPro" id="IPR050704">
    <property type="entry name" value="Peptidase_C85-like"/>
</dbReference>